<dbReference type="GO" id="GO:0047155">
    <property type="term" value="F:3-hydroxymethylcephem carbamoyltransferase activity"/>
    <property type="evidence" value="ECO:0007669"/>
    <property type="project" value="UniProtKB-EC"/>
</dbReference>
<accession>T0Z9H2</accession>
<dbReference type="Pfam" id="PF02543">
    <property type="entry name" value="Carbam_trans_N"/>
    <property type="match status" value="1"/>
</dbReference>
<comment type="caution">
    <text evidence="2">The sequence shown here is derived from an EMBL/GenBank/DDBJ whole genome shotgun (WGS) entry which is preliminary data.</text>
</comment>
<dbReference type="PANTHER" id="PTHR34847:SF1">
    <property type="entry name" value="NODULATION PROTEIN U"/>
    <property type="match status" value="1"/>
</dbReference>
<name>T0Z9H2_9ZZZZ</name>
<protein>
    <submittedName>
        <fullName evidence="2">Carbamoyltransferase</fullName>
        <ecNumber evidence="2">2.1.3.7</ecNumber>
    </submittedName>
</protein>
<proteinExistence type="predicted"/>
<dbReference type="PANTHER" id="PTHR34847">
    <property type="entry name" value="NODULATION PROTEIN U"/>
    <property type="match status" value="1"/>
</dbReference>
<keyword evidence="2" id="KW-0808">Transferase</keyword>
<dbReference type="EC" id="2.1.3.7" evidence="2"/>
<dbReference type="Gene3D" id="3.30.420.40">
    <property type="match status" value="1"/>
</dbReference>
<dbReference type="InterPro" id="IPR003696">
    <property type="entry name" value="Carbtransf_dom"/>
</dbReference>
<gene>
    <name evidence="2" type="ORF">B2A_10930</name>
</gene>
<evidence type="ECO:0000313" key="2">
    <source>
        <dbReference type="EMBL" id="EQD40742.1"/>
    </source>
</evidence>
<sequence>MVKDYALRNDMANFAYSATMRMLTKSITSKLDFVWSARLFVKAVLQHMGRGIKEEDIKVIPVRHHLAHAASAYYFSGHNSSLALVIDGQGEVDSTTAWSVKNGEFENVFQQSWDSLSLGYLYEYISKYLGFTRLEGPGKVMGLAPYGTKDKKMQRRIESIMTKSGSSYGIDRRMAKTSQDSMYDSIAEHIIDSKVPILYNSVKNRLNKTACNYAHTLQSFFEMVVLDFSSRNER</sequence>
<dbReference type="InterPro" id="IPR051338">
    <property type="entry name" value="NodU/CmcH_Carbamoyltrnsfr"/>
</dbReference>
<dbReference type="EMBL" id="AUZZ01007872">
    <property type="protein sequence ID" value="EQD40742.1"/>
    <property type="molecule type" value="Genomic_DNA"/>
</dbReference>
<reference evidence="2" key="1">
    <citation type="submission" date="2013-08" db="EMBL/GenBank/DDBJ databases">
        <authorList>
            <person name="Mendez C."/>
            <person name="Richter M."/>
            <person name="Ferrer M."/>
            <person name="Sanchez J."/>
        </authorList>
    </citation>
    <scope>NUCLEOTIDE SEQUENCE</scope>
</reference>
<feature type="non-terminal residue" evidence="2">
    <location>
        <position position="234"/>
    </location>
</feature>
<feature type="domain" description="Carbamoyltransferase" evidence="1">
    <location>
        <begin position="45"/>
        <end position="227"/>
    </location>
</feature>
<evidence type="ECO:0000259" key="1">
    <source>
        <dbReference type="Pfam" id="PF02543"/>
    </source>
</evidence>
<dbReference type="AlphaFoldDB" id="T0Z9H2"/>
<organism evidence="2">
    <name type="scientific">mine drainage metagenome</name>
    <dbReference type="NCBI Taxonomy" id="410659"/>
    <lineage>
        <taxon>unclassified sequences</taxon>
        <taxon>metagenomes</taxon>
        <taxon>ecological metagenomes</taxon>
    </lineage>
</organism>
<reference evidence="2" key="2">
    <citation type="journal article" date="2014" name="ISME J.">
        <title>Microbial stratification in low pH oxic and suboxic macroscopic growths along an acid mine drainage.</title>
        <authorList>
            <person name="Mendez-Garcia C."/>
            <person name="Mesa V."/>
            <person name="Sprenger R.R."/>
            <person name="Richter M."/>
            <person name="Diez M.S."/>
            <person name="Solano J."/>
            <person name="Bargiela R."/>
            <person name="Golyshina O.V."/>
            <person name="Manteca A."/>
            <person name="Ramos J.L."/>
            <person name="Gallego J.R."/>
            <person name="Llorente I."/>
            <person name="Martins Dos Santos V.A."/>
            <person name="Jensen O.N."/>
            <person name="Pelaez A.I."/>
            <person name="Sanchez J."/>
            <person name="Ferrer M."/>
        </authorList>
    </citation>
    <scope>NUCLEOTIDE SEQUENCE</scope>
</reference>